<dbReference type="Gene3D" id="3.90.480.10">
    <property type="entry name" value="Sulfite Reductase Hemoprotein,Domain 2"/>
    <property type="match status" value="1"/>
</dbReference>
<accession>T2GC31</accession>
<feature type="domain" description="Nitrite/sulphite reductase 4Fe-4S" evidence="7">
    <location>
        <begin position="83"/>
        <end position="212"/>
    </location>
</feature>
<dbReference type="OrthoDB" id="9768666at2"/>
<dbReference type="Proteomes" id="UP000016587">
    <property type="component" value="Chromosome"/>
</dbReference>
<keyword evidence="6" id="KW-0411">Iron-sulfur</keyword>
<dbReference type="SUPFAM" id="SSF56014">
    <property type="entry name" value="Nitrite and sulphite reductase 4Fe-4S domain-like"/>
    <property type="match status" value="1"/>
</dbReference>
<protein>
    <submittedName>
        <fullName evidence="9">Putative nitrite and sulfite reductase 4Fe-4S region</fullName>
    </submittedName>
</protein>
<dbReference type="InterPro" id="IPR005117">
    <property type="entry name" value="NiRdtase/SiRdtase_haem-b_fer"/>
</dbReference>
<evidence type="ECO:0000256" key="6">
    <source>
        <dbReference type="ARBA" id="ARBA00023014"/>
    </source>
</evidence>
<keyword evidence="4" id="KW-0560">Oxidoreductase</keyword>
<evidence type="ECO:0000313" key="10">
    <source>
        <dbReference type="EMBL" id="AGW15057.1"/>
    </source>
</evidence>
<dbReference type="InterPro" id="IPR006067">
    <property type="entry name" value="NO2/SO3_Rdtase_4Fe4S_dom"/>
</dbReference>
<reference evidence="11" key="2">
    <citation type="submission" date="2013-07" db="EMBL/GenBank/DDBJ databases">
        <authorList>
            <person name="Morais-Silva F.O."/>
            <person name="Rezende A.M."/>
            <person name="Pimentel C."/>
            <person name="Resende D.M."/>
            <person name="Santos C.I."/>
            <person name="Clemente C."/>
            <person name="de Oliveira L.M."/>
            <person name="da Silva S.M."/>
            <person name="Costa D.A."/>
            <person name="Varela-Raposo A."/>
            <person name="Horacio E.C.A."/>
            <person name="Matos M."/>
            <person name="Flores O."/>
            <person name="Ruiz J.C."/>
            <person name="Rodrigues-Pousada C."/>
        </authorList>
    </citation>
    <scope>NUCLEOTIDE SEQUENCE [LARGE SCALE GENOMIC DNA]</scope>
    <source>
        <strain evidence="11">ATCC 19364 / DSM 1382 / NCIMB 9332 / VKM B-1759</strain>
    </source>
</reference>
<dbReference type="PANTHER" id="PTHR43809:SF1">
    <property type="entry name" value="NITRITE REDUCTASE (NADH) LARGE SUBUNIT"/>
    <property type="match status" value="1"/>
</dbReference>
<dbReference type="PIRSF" id="PIRSF037487">
    <property type="entry name" value="Sulfite_red_assimil"/>
    <property type="match status" value="1"/>
</dbReference>
<evidence type="ECO:0000313" key="9">
    <source>
        <dbReference type="EMBL" id="AGW13863.1"/>
    </source>
</evidence>
<feature type="domain" description="Nitrite/Sulfite reductase ferredoxin-like" evidence="8">
    <location>
        <begin position="8"/>
        <end position="73"/>
    </location>
</feature>
<dbReference type="Pfam" id="PF01077">
    <property type="entry name" value="NIR_SIR"/>
    <property type="match status" value="1"/>
</dbReference>
<keyword evidence="11" id="KW-1185">Reference proteome</keyword>
<dbReference type="PATRIC" id="fig|1121448.10.peg.2053"/>
<dbReference type="InterPro" id="IPR036136">
    <property type="entry name" value="Nit/Sulf_reduc_fer-like_dom_sf"/>
</dbReference>
<dbReference type="GO" id="GO:0046872">
    <property type="term" value="F:metal ion binding"/>
    <property type="evidence" value="ECO:0007669"/>
    <property type="project" value="UniProtKB-KW"/>
</dbReference>
<keyword evidence="5" id="KW-0408">Iron</keyword>
<dbReference type="PRINTS" id="PR00397">
    <property type="entry name" value="SIROHAEM"/>
</dbReference>
<dbReference type="EMBL" id="CP006585">
    <property type="protein sequence ID" value="AGW15057.1"/>
    <property type="molecule type" value="Genomic_DNA"/>
</dbReference>
<sequence length="217" mass="23316">MTAVPGAIQQRDKTTWAMKPRAPMGIVTPDELRRIADAAAAHDVHALKITSGQRLILLGIPEDRLASLQEALGPMGQLCRNYVQACPGTDHCSHAVQDSLAMGRQLEALVFGREFPAKVKLGVSACPFCCAESQVRDIGLVGRRKGWHVYVGGNSGTKPRVADLLATDLSDADALDLVRRFLDHYAATCVGKVRVARFVQQQGLEAIRTALGLPAPA</sequence>
<evidence type="ECO:0000256" key="1">
    <source>
        <dbReference type="ARBA" id="ARBA00022485"/>
    </source>
</evidence>
<keyword evidence="1" id="KW-0004">4Fe-4S</keyword>
<dbReference type="EMBL" id="CP006585">
    <property type="protein sequence ID" value="AGW13863.1"/>
    <property type="molecule type" value="Genomic_DNA"/>
</dbReference>
<evidence type="ECO:0000256" key="3">
    <source>
        <dbReference type="ARBA" id="ARBA00022723"/>
    </source>
</evidence>
<reference evidence="9 11" key="1">
    <citation type="journal article" date="2013" name="J. Bacteriol.">
        <title>Roles of HynAB and Ech, the only two hydrogenases found in the model sulfate reducer Desulfovibrio gigas.</title>
        <authorList>
            <person name="Morais-Silva F.O."/>
            <person name="Santos C.I."/>
            <person name="Rodrigues R."/>
            <person name="Pereira I.A."/>
            <person name="Rodrigues-Pousada C."/>
        </authorList>
    </citation>
    <scope>NUCLEOTIDE SEQUENCE [LARGE SCALE GENOMIC DNA]</scope>
    <source>
        <strain evidence="9">ATCC 19364</strain>
        <strain evidence="11">ATCC 19364 / DSM 1382 / NCIMB 9332 / VKM B-1759</strain>
    </source>
</reference>
<dbReference type="GO" id="GO:0020037">
    <property type="term" value="F:heme binding"/>
    <property type="evidence" value="ECO:0007669"/>
    <property type="project" value="InterPro"/>
</dbReference>
<keyword evidence="2" id="KW-0349">Heme</keyword>
<dbReference type="KEGG" id="dgg:DGI_3367"/>
<proteinExistence type="predicted"/>
<dbReference type="GO" id="GO:0016491">
    <property type="term" value="F:oxidoreductase activity"/>
    <property type="evidence" value="ECO:0007669"/>
    <property type="project" value="UniProtKB-KW"/>
</dbReference>
<dbReference type="HOGENOM" id="CLU_072599_0_0_7"/>
<dbReference type="RefSeq" id="WP_021760782.1">
    <property type="nucleotide sequence ID" value="NC_022444.1"/>
</dbReference>
<dbReference type="GO" id="GO:0051539">
    <property type="term" value="F:4 iron, 4 sulfur cluster binding"/>
    <property type="evidence" value="ECO:0007669"/>
    <property type="project" value="UniProtKB-KW"/>
</dbReference>
<dbReference type="STRING" id="1121448.DGI_2097"/>
<dbReference type="InterPro" id="IPR006066">
    <property type="entry name" value="NO2/SO3_Rdtase_FeS/sirohaem_BS"/>
</dbReference>
<dbReference type="AlphaFoldDB" id="T2GC31"/>
<evidence type="ECO:0000313" key="11">
    <source>
        <dbReference type="Proteomes" id="UP000016587"/>
    </source>
</evidence>
<dbReference type="SUPFAM" id="SSF55124">
    <property type="entry name" value="Nitrite/Sulfite reductase N-terminal domain-like"/>
    <property type="match status" value="1"/>
</dbReference>
<evidence type="ECO:0000259" key="8">
    <source>
        <dbReference type="Pfam" id="PF03460"/>
    </source>
</evidence>
<evidence type="ECO:0000256" key="2">
    <source>
        <dbReference type="ARBA" id="ARBA00022617"/>
    </source>
</evidence>
<dbReference type="Gene3D" id="3.30.413.10">
    <property type="entry name" value="Sulfite Reductase Hemoprotein, domain 1"/>
    <property type="match status" value="1"/>
</dbReference>
<evidence type="ECO:0000259" key="7">
    <source>
        <dbReference type="Pfam" id="PF01077"/>
    </source>
</evidence>
<name>T2GC31_MEGG1</name>
<evidence type="ECO:0000256" key="5">
    <source>
        <dbReference type="ARBA" id="ARBA00023004"/>
    </source>
</evidence>
<organism evidence="9 11">
    <name type="scientific">Megalodesulfovibrio gigas (strain ATCC 19364 / DSM 1382 / NCIMB 9332 / VKM B-1759)</name>
    <name type="common">Desulfovibrio gigas</name>
    <dbReference type="NCBI Taxonomy" id="1121448"/>
    <lineage>
        <taxon>Bacteria</taxon>
        <taxon>Pseudomonadati</taxon>
        <taxon>Thermodesulfobacteriota</taxon>
        <taxon>Desulfovibrionia</taxon>
        <taxon>Desulfovibrionales</taxon>
        <taxon>Desulfovibrionaceae</taxon>
        <taxon>Megalodesulfovibrio</taxon>
    </lineage>
</organism>
<dbReference type="eggNOG" id="COG1251">
    <property type="taxonomic scope" value="Bacteria"/>
</dbReference>
<evidence type="ECO:0000256" key="4">
    <source>
        <dbReference type="ARBA" id="ARBA00023002"/>
    </source>
</evidence>
<keyword evidence="3" id="KW-0479">Metal-binding</keyword>
<dbReference type="InterPro" id="IPR045854">
    <property type="entry name" value="NO2/SO3_Rdtase_4Fe4S_sf"/>
</dbReference>
<dbReference type="KEGG" id="dgg:DGI_2097"/>
<gene>
    <name evidence="9" type="ORF">DGI_2097</name>
    <name evidence="10" type="ORF">DGI_3367</name>
</gene>
<dbReference type="InterPro" id="IPR017220">
    <property type="entry name" value="Sulphite_reductase_assimil"/>
</dbReference>
<dbReference type="InterPro" id="IPR052034">
    <property type="entry name" value="NasD-like"/>
</dbReference>
<dbReference type="Pfam" id="PF03460">
    <property type="entry name" value="NIR_SIR_ferr"/>
    <property type="match status" value="1"/>
</dbReference>
<dbReference type="PANTHER" id="PTHR43809">
    <property type="entry name" value="NITRITE REDUCTASE (NADH) LARGE SUBUNIT"/>
    <property type="match status" value="1"/>
</dbReference>